<dbReference type="PANTHER" id="PTHR48053:SF141">
    <property type="entry name" value="LEUCINE-RICH REPEAT PROTEIN KINASE FAMILY PROTEIN"/>
    <property type="match status" value="1"/>
</dbReference>
<feature type="transmembrane region" description="Helical" evidence="19">
    <location>
        <begin position="443"/>
        <end position="469"/>
    </location>
</feature>
<evidence type="ECO:0000256" key="18">
    <source>
        <dbReference type="SAM" id="MobiDB-lite"/>
    </source>
</evidence>
<evidence type="ECO:0000256" key="15">
    <source>
        <dbReference type="ARBA" id="ARBA00023180"/>
    </source>
</evidence>
<dbReference type="InterPro" id="IPR055414">
    <property type="entry name" value="LRR_R13L4/SHOC2-like"/>
</dbReference>
<evidence type="ECO:0000256" key="12">
    <source>
        <dbReference type="ARBA" id="ARBA00022989"/>
    </source>
</evidence>
<protein>
    <recommendedName>
        <fullName evidence="2">non-specific serine/threonine protein kinase</fullName>
        <ecNumber evidence="2">2.7.11.1</ecNumber>
    </recommendedName>
</protein>
<dbReference type="SUPFAM" id="SSF56112">
    <property type="entry name" value="Protein kinase-like (PK-like)"/>
    <property type="match status" value="1"/>
</dbReference>
<evidence type="ECO:0000256" key="16">
    <source>
        <dbReference type="ARBA" id="ARBA00047899"/>
    </source>
</evidence>
<comment type="catalytic activity">
    <reaction evidence="17">
        <text>L-seryl-[protein] + ATP = O-phospho-L-seryl-[protein] + ADP + H(+)</text>
        <dbReference type="Rhea" id="RHEA:17989"/>
        <dbReference type="Rhea" id="RHEA-COMP:9863"/>
        <dbReference type="Rhea" id="RHEA-COMP:11604"/>
        <dbReference type="ChEBI" id="CHEBI:15378"/>
        <dbReference type="ChEBI" id="CHEBI:29999"/>
        <dbReference type="ChEBI" id="CHEBI:30616"/>
        <dbReference type="ChEBI" id="CHEBI:83421"/>
        <dbReference type="ChEBI" id="CHEBI:456216"/>
        <dbReference type="EC" id="2.7.11.1"/>
    </reaction>
</comment>
<keyword evidence="3" id="KW-0723">Serine/threonine-protein kinase</keyword>
<evidence type="ECO:0000256" key="13">
    <source>
        <dbReference type="ARBA" id="ARBA00023136"/>
    </source>
</evidence>
<evidence type="ECO:0000256" key="10">
    <source>
        <dbReference type="ARBA" id="ARBA00022777"/>
    </source>
</evidence>
<sequence length="905" mass="99103">MVDRCSRVVLVCLVSFFLLIGCTVEQQFLVSRQERLALLQLRSSLGLRAKEWPIKSDPCTAWAGIQCTNGRVTGINISGFKRTRKGSQNPQFSVDALQSFTFLSSFNTSNLALPGSIPEWFGLRLGLLQVLDLRSCSIAGAIPFTLGNLSSLAELYLSDNNLTGIVPTSLGQLFHLSVLDLSRNSITGLIPGTFSALGNLTLLDMSLNFLSGAIPQEIGTLSRLQFLNLSGNSLSSSIPAQLGDLSSLVDLDLSFNSLMGSIPPDLRGLKNLHKLIIGNNFLSGTLPGDLFPPLTQLQHVVLSHNAFTGDFPFVLWSMPQLRFLDASRNNFTGTLPNLSLTANASVAVFNISQNFFYGNLTSVIRRFNFVDVSGNYLQGRVPDYARGNMPLSRNCLQNVASQRSVSECVSFYAERGLLFDNFGLPNGAQPLPPKSDKKSRRRVIILASVLGAAGMVALLAIVYVLLIVCKRKTGATNQRAIGVGPVPANGSSPPGASVNFSSLGDAFTYKQILEATGEFSDVNLIKNGHSGDFFRGILEDANPIVIKKIDLRSSVKKEAYMLELDLFSKVSHPRLVPLLGHCLENENEKFLIYKYMPNGDLSSSLFKKTNADNDSLQSLDWITRLKIAIGAAEGLSYLHHECTPPFVHRDIRASSILLDDKFEVRLGSLSEVCVQEGDTHQNMITRLLRLPQTSDQGSSGMPNATCAYDVYCFGKVLLELVTGKLGISSSTDASAKEWLEATLPYISIYDKELVTNIVDPSLIIDEDLLEEVWAMAIVARSCLNPKPARRPLMRYILKALENPLKVVRDEHMSSERLRTTSSRGSWNAALFGSWRQSSSDVAVIPAVPSQRAERANSFKQLGTTGSQESGQNDEGNGHLSSTRRHSKEIYPEPLNVQDVVRDNED</sequence>
<dbReference type="InterPro" id="IPR011009">
    <property type="entry name" value="Kinase-like_dom_sf"/>
</dbReference>
<dbReference type="EMBL" id="JBFOLK010000014">
    <property type="protein sequence ID" value="KAL2460133.1"/>
    <property type="molecule type" value="Genomic_DNA"/>
</dbReference>
<keyword evidence="22" id="KW-1185">Reference proteome</keyword>
<organism evidence="21 22">
    <name type="scientific">Abeliophyllum distichum</name>
    <dbReference type="NCBI Taxonomy" id="126358"/>
    <lineage>
        <taxon>Eukaryota</taxon>
        <taxon>Viridiplantae</taxon>
        <taxon>Streptophyta</taxon>
        <taxon>Embryophyta</taxon>
        <taxon>Tracheophyta</taxon>
        <taxon>Spermatophyta</taxon>
        <taxon>Magnoliopsida</taxon>
        <taxon>eudicotyledons</taxon>
        <taxon>Gunneridae</taxon>
        <taxon>Pentapetalae</taxon>
        <taxon>asterids</taxon>
        <taxon>lamiids</taxon>
        <taxon>Lamiales</taxon>
        <taxon>Oleaceae</taxon>
        <taxon>Forsythieae</taxon>
        <taxon>Abeliophyllum</taxon>
    </lineage>
</organism>
<evidence type="ECO:0000256" key="17">
    <source>
        <dbReference type="ARBA" id="ARBA00048679"/>
    </source>
</evidence>
<keyword evidence="6 19" id="KW-0812">Transmembrane</keyword>
<dbReference type="Gene3D" id="3.30.200.20">
    <property type="entry name" value="Phosphorylase Kinase, domain 1"/>
    <property type="match status" value="1"/>
</dbReference>
<dbReference type="Gene3D" id="1.10.510.10">
    <property type="entry name" value="Transferase(Phosphotransferase) domain 1"/>
    <property type="match status" value="1"/>
</dbReference>
<keyword evidence="12 19" id="KW-1133">Transmembrane helix</keyword>
<evidence type="ECO:0000256" key="11">
    <source>
        <dbReference type="ARBA" id="ARBA00022840"/>
    </source>
</evidence>
<keyword evidence="9" id="KW-0547">Nucleotide-binding</keyword>
<keyword evidence="14" id="KW-0675">Receptor</keyword>
<dbReference type="SUPFAM" id="SSF52058">
    <property type="entry name" value="L domain-like"/>
    <property type="match status" value="1"/>
</dbReference>
<accession>A0ABD1P9V2</accession>
<evidence type="ECO:0000256" key="7">
    <source>
        <dbReference type="ARBA" id="ARBA00022729"/>
    </source>
</evidence>
<evidence type="ECO:0000256" key="4">
    <source>
        <dbReference type="ARBA" id="ARBA00022614"/>
    </source>
</evidence>
<dbReference type="InterPro" id="IPR001245">
    <property type="entry name" value="Ser-Thr/Tyr_kinase_cat_dom"/>
</dbReference>
<comment type="subcellular location">
    <subcellularLocation>
        <location evidence="1">Membrane</location>
        <topology evidence="1">Single-pass type I membrane protein</topology>
    </subcellularLocation>
</comment>
<dbReference type="FunFam" id="1.10.510.10:FF:000448">
    <property type="entry name" value="Putative LRR receptor-like serine/threonine-protein kinase"/>
    <property type="match status" value="1"/>
</dbReference>
<dbReference type="InterPro" id="IPR032675">
    <property type="entry name" value="LRR_dom_sf"/>
</dbReference>
<feature type="region of interest" description="Disordered" evidence="18">
    <location>
        <begin position="861"/>
        <end position="905"/>
    </location>
</feature>
<evidence type="ECO:0000256" key="1">
    <source>
        <dbReference type="ARBA" id="ARBA00004479"/>
    </source>
</evidence>
<dbReference type="Pfam" id="PF23598">
    <property type="entry name" value="LRR_14"/>
    <property type="match status" value="1"/>
</dbReference>
<dbReference type="EC" id="2.7.11.1" evidence="2"/>
<evidence type="ECO:0000256" key="2">
    <source>
        <dbReference type="ARBA" id="ARBA00012513"/>
    </source>
</evidence>
<dbReference type="InterPro" id="IPR013210">
    <property type="entry name" value="LRR_N_plant-typ"/>
</dbReference>
<comment type="caution">
    <text evidence="21">The sequence shown here is derived from an EMBL/GenBank/DDBJ whole genome shotgun (WGS) entry which is preliminary data.</text>
</comment>
<dbReference type="PROSITE" id="PS51257">
    <property type="entry name" value="PROKAR_LIPOPROTEIN"/>
    <property type="match status" value="1"/>
</dbReference>
<evidence type="ECO:0000256" key="5">
    <source>
        <dbReference type="ARBA" id="ARBA00022679"/>
    </source>
</evidence>
<dbReference type="FunFam" id="3.80.10.10:FF:000383">
    <property type="entry name" value="Leucine-rich repeat receptor protein kinase EMS1"/>
    <property type="match status" value="1"/>
</dbReference>
<evidence type="ECO:0000256" key="8">
    <source>
        <dbReference type="ARBA" id="ARBA00022737"/>
    </source>
</evidence>
<dbReference type="PROSITE" id="PS50011">
    <property type="entry name" value="PROTEIN_KINASE_DOM"/>
    <property type="match status" value="1"/>
</dbReference>
<dbReference type="GO" id="GO:0004674">
    <property type="term" value="F:protein serine/threonine kinase activity"/>
    <property type="evidence" value="ECO:0007669"/>
    <property type="project" value="UniProtKB-KW"/>
</dbReference>
<reference evidence="22" key="1">
    <citation type="submission" date="2024-07" db="EMBL/GenBank/DDBJ databases">
        <title>Two chromosome-level genome assemblies of Korean endemic species Abeliophyllum distichum and Forsythia ovata (Oleaceae).</title>
        <authorList>
            <person name="Jang H."/>
        </authorList>
    </citation>
    <scope>NUCLEOTIDE SEQUENCE [LARGE SCALE GENOMIC DNA]</scope>
</reference>
<name>A0ABD1P9V2_9LAMI</name>
<dbReference type="Pfam" id="PF08263">
    <property type="entry name" value="LRRNT_2"/>
    <property type="match status" value="1"/>
</dbReference>
<keyword evidence="15" id="KW-0325">Glycoprotein</keyword>
<dbReference type="Proteomes" id="UP001604336">
    <property type="component" value="Unassembled WGS sequence"/>
</dbReference>
<dbReference type="InterPro" id="IPR051716">
    <property type="entry name" value="Plant_RL_S/T_kinase"/>
</dbReference>
<dbReference type="PRINTS" id="PR00019">
    <property type="entry name" value="LEURICHRPT"/>
</dbReference>
<dbReference type="PANTHER" id="PTHR48053">
    <property type="entry name" value="LEUCINE RICH REPEAT FAMILY PROTEIN, EXPRESSED"/>
    <property type="match status" value="1"/>
</dbReference>
<evidence type="ECO:0000313" key="21">
    <source>
        <dbReference type="EMBL" id="KAL2460133.1"/>
    </source>
</evidence>
<feature type="domain" description="Protein kinase" evidence="20">
    <location>
        <begin position="519"/>
        <end position="805"/>
    </location>
</feature>
<evidence type="ECO:0000256" key="6">
    <source>
        <dbReference type="ARBA" id="ARBA00022692"/>
    </source>
</evidence>
<dbReference type="InterPro" id="IPR000719">
    <property type="entry name" value="Prot_kinase_dom"/>
</dbReference>
<dbReference type="GO" id="GO:0016020">
    <property type="term" value="C:membrane"/>
    <property type="evidence" value="ECO:0007669"/>
    <property type="project" value="UniProtKB-SubCell"/>
</dbReference>
<dbReference type="FunFam" id="3.30.200.20:FF:000433">
    <property type="entry name" value="Predicted protein"/>
    <property type="match status" value="1"/>
</dbReference>
<keyword evidence="11" id="KW-0067">ATP-binding</keyword>
<keyword evidence="10" id="KW-0418">Kinase</keyword>
<dbReference type="SMART" id="SM00369">
    <property type="entry name" value="LRR_TYP"/>
    <property type="match status" value="6"/>
</dbReference>
<keyword evidence="4" id="KW-0433">Leucine-rich repeat</keyword>
<gene>
    <name evidence="21" type="ORF">Adt_43553</name>
</gene>
<dbReference type="AlphaFoldDB" id="A0ABD1P9V2"/>
<feature type="compositionally biased region" description="Polar residues" evidence="18">
    <location>
        <begin position="861"/>
        <end position="880"/>
    </location>
</feature>
<comment type="catalytic activity">
    <reaction evidence="16">
        <text>L-threonyl-[protein] + ATP = O-phospho-L-threonyl-[protein] + ADP + H(+)</text>
        <dbReference type="Rhea" id="RHEA:46608"/>
        <dbReference type="Rhea" id="RHEA-COMP:11060"/>
        <dbReference type="Rhea" id="RHEA-COMP:11605"/>
        <dbReference type="ChEBI" id="CHEBI:15378"/>
        <dbReference type="ChEBI" id="CHEBI:30013"/>
        <dbReference type="ChEBI" id="CHEBI:30616"/>
        <dbReference type="ChEBI" id="CHEBI:61977"/>
        <dbReference type="ChEBI" id="CHEBI:456216"/>
        <dbReference type="EC" id="2.7.11.1"/>
    </reaction>
</comment>
<keyword evidence="7" id="KW-0732">Signal</keyword>
<dbReference type="GO" id="GO:0005524">
    <property type="term" value="F:ATP binding"/>
    <property type="evidence" value="ECO:0007669"/>
    <property type="project" value="UniProtKB-KW"/>
</dbReference>
<evidence type="ECO:0000256" key="19">
    <source>
        <dbReference type="SAM" id="Phobius"/>
    </source>
</evidence>
<proteinExistence type="predicted"/>
<dbReference type="InterPro" id="IPR003591">
    <property type="entry name" value="Leu-rich_rpt_typical-subtyp"/>
</dbReference>
<evidence type="ECO:0000313" key="22">
    <source>
        <dbReference type="Proteomes" id="UP001604336"/>
    </source>
</evidence>
<dbReference type="FunFam" id="3.80.10.10:FF:000561">
    <property type="entry name" value="Probable LRR receptor-like serine/threonine-protein kinase At2g16250"/>
    <property type="match status" value="1"/>
</dbReference>
<keyword evidence="5" id="KW-0808">Transferase</keyword>
<evidence type="ECO:0000256" key="14">
    <source>
        <dbReference type="ARBA" id="ARBA00023170"/>
    </source>
</evidence>
<dbReference type="Gene3D" id="3.80.10.10">
    <property type="entry name" value="Ribonuclease Inhibitor"/>
    <property type="match status" value="3"/>
</dbReference>
<keyword evidence="13 19" id="KW-0472">Membrane</keyword>
<keyword evidence="8" id="KW-0677">Repeat</keyword>
<evidence type="ECO:0000259" key="20">
    <source>
        <dbReference type="PROSITE" id="PS50011"/>
    </source>
</evidence>
<dbReference type="Pfam" id="PF07714">
    <property type="entry name" value="PK_Tyr_Ser-Thr"/>
    <property type="match status" value="1"/>
</dbReference>
<evidence type="ECO:0000256" key="3">
    <source>
        <dbReference type="ARBA" id="ARBA00022527"/>
    </source>
</evidence>
<evidence type="ECO:0000256" key="9">
    <source>
        <dbReference type="ARBA" id="ARBA00022741"/>
    </source>
</evidence>